<organism evidence="2 3">
    <name type="scientific">Rugosimonospora acidiphila</name>
    <dbReference type="NCBI Taxonomy" id="556531"/>
    <lineage>
        <taxon>Bacteria</taxon>
        <taxon>Bacillati</taxon>
        <taxon>Actinomycetota</taxon>
        <taxon>Actinomycetes</taxon>
        <taxon>Micromonosporales</taxon>
        <taxon>Micromonosporaceae</taxon>
        <taxon>Rugosimonospora</taxon>
    </lineage>
</organism>
<feature type="transmembrane region" description="Helical" evidence="1">
    <location>
        <begin position="182"/>
        <end position="201"/>
    </location>
</feature>
<dbReference type="EMBL" id="BAABJQ010000012">
    <property type="protein sequence ID" value="GAA5188949.1"/>
    <property type="molecule type" value="Genomic_DNA"/>
</dbReference>
<keyword evidence="1" id="KW-1133">Transmembrane helix</keyword>
<keyword evidence="1" id="KW-0812">Transmembrane</keyword>
<proteinExistence type="predicted"/>
<comment type="caution">
    <text evidence="2">The sequence shown here is derived from an EMBL/GenBank/DDBJ whole genome shotgun (WGS) entry which is preliminary data.</text>
</comment>
<name>A0ABP9RY73_9ACTN</name>
<feature type="transmembrane region" description="Helical" evidence="1">
    <location>
        <begin position="55"/>
        <end position="78"/>
    </location>
</feature>
<keyword evidence="3" id="KW-1185">Reference proteome</keyword>
<dbReference type="Proteomes" id="UP001501570">
    <property type="component" value="Unassembled WGS sequence"/>
</dbReference>
<gene>
    <name evidence="2" type="ORF">GCM10023322_40730</name>
</gene>
<accession>A0ABP9RY73</accession>
<feature type="transmembrane region" description="Helical" evidence="1">
    <location>
        <begin position="151"/>
        <end position="170"/>
    </location>
</feature>
<evidence type="ECO:0000313" key="3">
    <source>
        <dbReference type="Proteomes" id="UP001501570"/>
    </source>
</evidence>
<feature type="transmembrane region" description="Helical" evidence="1">
    <location>
        <begin position="221"/>
        <end position="243"/>
    </location>
</feature>
<feature type="transmembrane region" description="Helical" evidence="1">
    <location>
        <begin position="286"/>
        <end position="311"/>
    </location>
</feature>
<sequence length="406" mass="40720">MDGVRLRDMAVRGWGGSVALAVGVAAGSAAAQLGLGYGLGVLVWTSATDTTGVSAWLASLAWTTWIAATSTVLGAVAADRLSAPRPGPAAPVHRSTADDRARPGLIATTAWRLALALTAAVGSLITVPLVAVPARAAHRPDTFSPQTIAGGYAIVGVAVGLLVAVAALSSRAVATNVMATTTWLWALAVASALYGIAGAQGSTTAQLGVWRFGGRYFLEKIFSLPGAALMMGVALVIGVLAALPAGRRGDNRVGVAVSGAAGPLMVAAAYFLAAPRLVGVRADEQLSAYLIAPYAVIAGLAGSVLLSGVIAHREQRRAPGAEVIVPRQPDPPPVGVAWLGEGPAHAQRDGGAPAPVARPTADLPVIGRVPAWPGGADEPETVRMTEVRMTGPDAAAGPAARSGSLG</sequence>
<feature type="transmembrane region" description="Helical" evidence="1">
    <location>
        <begin position="255"/>
        <end position="274"/>
    </location>
</feature>
<keyword evidence="1" id="KW-0472">Membrane</keyword>
<feature type="transmembrane region" description="Helical" evidence="1">
    <location>
        <begin position="110"/>
        <end position="131"/>
    </location>
</feature>
<protein>
    <submittedName>
        <fullName evidence="2">Uncharacterized protein</fullName>
    </submittedName>
</protein>
<evidence type="ECO:0000313" key="2">
    <source>
        <dbReference type="EMBL" id="GAA5188949.1"/>
    </source>
</evidence>
<evidence type="ECO:0000256" key="1">
    <source>
        <dbReference type="SAM" id="Phobius"/>
    </source>
</evidence>
<reference evidence="3" key="1">
    <citation type="journal article" date="2019" name="Int. J. Syst. Evol. Microbiol.">
        <title>The Global Catalogue of Microorganisms (GCM) 10K type strain sequencing project: providing services to taxonomists for standard genome sequencing and annotation.</title>
        <authorList>
            <consortium name="The Broad Institute Genomics Platform"/>
            <consortium name="The Broad Institute Genome Sequencing Center for Infectious Disease"/>
            <person name="Wu L."/>
            <person name="Ma J."/>
        </authorList>
    </citation>
    <scope>NUCLEOTIDE SEQUENCE [LARGE SCALE GENOMIC DNA]</scope>
    <source>
        <strain evidence="3">JCM 18304</strain>
    </source>
</reference>